<comment type="similarity">
    <text evidence="2">Belongs to the beta-class carbonic anhydrase family.</text>
</comment>
<keyword evidence="5" id="KW-0862">Zinc</keyword>
<feature type="region of interest" description="Disordered" evidence="9">
    <location>
        <begin position="1552"/>
        <end position="1596"/>
    </location>
</feature>
<feature type="compositionally biased region" description="Low complexity" evidence="9">
    <location>
        <begin position="1892"/>
        <end position="1902"/>
    </location>
</feature>
<evidence type="ECO:0000256" key="5">
    <source>
        <dbReference type="ARBA" id="ARBA00022833"/>
    </source>
</evidence>
<evidence type="ECO:0000256" key="6">
    <source>
        <dbReference type="ARBA" id="ARBA00023239"/>
    </source>
</evidence>
<dbReference type="EMBL" id="CAMXCT020006668">
    <property type="protein sequence ID" value="CAL1171363.1"/>
    <property type="molecule type" value="Genomic_DNA"/>
</dbReference>
<accession>A0A9P1GN99</accession>
<dbReference type="Proteomes" id="UP001152797">
    <property type="component" value="Unassembled WGS sequence"/>
</dbReference>
<reference evidence="12 13" key="2">
    <citation type="submission" date="2024-05" db="EMBL/GenBank/DDBJ databases">
        <authorList>
            <person name="Chen Y."/>
            <person name="Shah S."/>
            <person name="Dougan E. K."/>
            <person name="Thang M."/>
            <person name="Chan C."/>
        </authorList>
    </citation>
    <scope>NUCLEOTIDE SEQUENCE [LARGE SCALE GENOMIC DNA]</scope>
</reference>
<evidence type="ECO:0000313" key="13">
    <source>
        <dbReference type="Proteomes" id="UP001152797"/>
    </source>
</evidence>
<dbReference type="Gene3D" id="3.40.1050.10">
    <property type="entry name" value="Carbonic anhydrase"/>
    <property type="match status" value="3"/>
</dbReference>
<dbReference type="InterPro" id="IPR036874">
    <property type="entry name" value="Carbonic_anhydrase_sf"/>
</dbReference>
<feature type="compositionally biased region" description="Basic and acidic residues" evidence="9">
    <location>
        <begin position="1143"/>
        <end position="1167"/>
    </location>
</feature>
<comment type="caution">
    <text evidence="11">The sequence shown here is derived from an EMBL/GenBank/DDBJ whole genome shotgun (WGS) entry which is preliminary data.</text>
</comment>
<comment type="catalytic activity">
    <reaction evidence="7">
        <text>hydrogencarbonate + H(+) = CO2 + H2O</text>
        <dbReference type="Rhea" id="RHEA:10748"/>
        <dbReference type="ChEBI" id="CHEBI:15377"/>
        <dbReference type="ChEBI" id="CHEBI:15378"/>
        <dbReference type="ChEBI" id="CHEBI:16526"/>
        <dbReference type="ChEBI" id="CHEBI:17544"/>
        <dbReference type="EC" id="4.2.1.1"/>
    </reaction>
</comment>
<dbReference type="GO" id="GO:0004089">
    <property type="term" value="F:carbonate dehydratase activity"/>
    <property type="evidence" value="ECO:0007669"/>
    <property type="project" value="UniProtKB-EC"/>
</dbReference>
<name>A0A9P1GN99_9DINO</name>
<dbReference type="OrthoDB" id="10248475at2759"/>
<proteinExistence type="inferred from homology"/>
<dbReference type="PANTHER" id="PTHR11002:SF76">
    <property type="entry name" value="CARBONIC ANHYDRASE"/>
    <property type="match status" value="1"/>
</dbReference>
<dbReference type="EC" id="4.2.1.1" evidence="3"/>
<evidence type="ECO:0000256" key="1">
    <source>
        <dbReference type="ARBA" id="ARBA00001947"/>
    </source>
</evidence>
<evidence type="ECO:0000313" key="12">
    <source>
        <dbReference type="EMBL" id="CAL4805300.1"/>
    </source>
</evidence>
<dbReference type="SMART" id="SM00343">
    <property type="entry name" value="ZnF_C2HC"/>
    <property type="match status" value="1"/>
</dbReference>
<evidence type="ECO:0000256" key="4">
    <source>
        <dbReference type="ARBA" id="ARBA00022723"/>
    </source>
</evidence>
<evidence type="ECO:0000256" key="2">
    <source>
        <dbReference type="ARBA" id="ARBA00006217"/>
    </source>
</evidence>
<feature type="region of interest" description="Disordered" evidence="9">
    <location>
        <begin position="1139"/>
        <end position="1182"/>
    </location>
</feature>
<evidence type="ECO:0000259" key="10">
    <source>
        <dbReference type="PROSITE" id="PS50158"/>
    </source>
</evidence>
<dbReference type="InterPro" id="IPR001878">
    <property type="entry name" value="Znf_CCHC"/>
</dbReference>
<feature type="region of interest" description="Disordered" evidence="9">
    <location>
        <begin position="1196"/>
        <end position="1282"/>
    </location>
</feature>
<dbReference type="Pfam" id="PF00484">
    <property type="entry name" value="Pro_CA"/>
    <property type="match status" value="3"/>
</dbReference>
<evidence type="ECO:0000256" key="3">
    <source>
        <dbReference type="ARBA" id="ARBA00012925"/>
    </source>
</evidence>
<feature type="region of interest" description="Disordered" evidence="9">
    <location>
        <begin position="161"/>
        <end position="184"/>
    </location>
</feature>
<evidence type="ECO:0000256" key="9">
    <source>
        <dbReference type="SAM" id="MobiDB-lite"/>
    </source>
</evidence>
<dbReference type="Pfam" id="PF14787">
    <property type="entry name" value="zf-CCHC_5"/>
    <property type="match status" value="1"/>
</dbReference>
<dbReference type="SMART" id="SM00947">
    <property type="entry name" value="Pro_CA"/>
    <property type="match status" value="3"/>
</dbReference>
<dbReference type="SUPFAM" id="SSF57756">
    <property type="entry name" value="Retrovirus zinc finger-like domains"/>
    <property type="match status" value="1"/>
</dbReference>
<feature type="region of interest" description="Disordered" evidence="9">
    <location>
        <begin position="1828"/>
        <end position="1850"/>
    </location>
</feature>
<feature type="compositionally biased region" description="Low complexity" evidence="9">
    <location>
        <begin position="1556"/>
        <end position="1572"/>
    </location>
</feature>
<feature type="domain" description="CCHC-type" evidence="10">
    <location>
        <begin position="1186"/>
        <end position="1199"/>
    </location>
</feature>
<keyword evidence="8" id="KW-0863">Zinc-finger</keyword>
<evidence type="ECO:0000256" key="7">
    <source>
        <dbReference type="ARBA" id="ARBA00048348"/>
    </source>
</evidence>
<dbReference type="GO" id="GO:0008270">
    <property type="term" value="F:zinc ion binding"/>
    <property type="evidence" value="ECO:0007669"/>
    <property type="project" value="UniProtKB-KW"/>
</dbReference>
<evidence type="ECO:0000313" key="11">
    <source>
        <dbReference type="EMBL" id="CAI4017988.1"/>
    </source>
</evidence>
<keyword evidence="6" id="KW-0456">Lyase</keyword>
<feature type="region of interest" description="Disordered" evidence="9">
    <location>
        <begin position="1863"/>
        <end position="1904"/>
    </location>
</feature>
<dbReference type="PANTHER" id="PTHR11002">
    <property type="entry name" value="CARBONIC ANHYDRASE"/>
    <property type="match status" value="1"/>
</dbReference>
<sequence length="2248" mass="243986">MPGDLFVLRNAGNTCTHAEGSMVGSLEFCTGKLGARMILVLGHTNCGAVYGATNAYLAAKKSGTASVESALEGLLLDLAPVAEKAVAEMPHQNADDIAAYAVRVNVFHTIDFLLKYSAGLREKVKSGQVEIQGGIYHLESGKVEFMGCSPQQSALLSTNLGLPPSMTREGGRTSGYGPATQGEHGVRTTVDSAVPAEEALKILKAGNERFAVGAPLAKHATSKMREALVSHGQAPHTAILGCADSRVPVDTVFDAMPGDLFVLRNAGNTCTHAEGSMVGSLEFCCGKLGSKLILVMGHTKCGAIAGATATYLANKGAEGKAMKSAGSALEGLLVGLSGVAKQAEEELGPGADQDELVSLSVRVNVFSSIDFLLKYSPSLKELVKNGNLEIQGGIYHLETGRVEFLGRSPRQAELLRSDTASVPPSLQALPIRTTTDGPLPSKEALKLLKEGNARFTSGAAISGKITPGMRKALVNEGQAPHTAIIGCADSRAPLETVFDAMPGDIFVLRNAGNTCTHAEGSMVGSLEFCLGALKTKMVLVLGHTACGAIKGATSTYLQSKTGNAPQVSKALDALLVGLSDVAKKASQELGPNATEQQIVDRTIKLNVFHTIDCLLQYSPLIREKVAAGEVEIQGGIYDLETGHVEFLGQSPAQNILMKSGATFPAVLRPVQHQASDFTFLDASMMCPMYIADSIVNMLSRIVLPLINEISIPPTTCWLKIRSPRGRSQTRRGVSLPATTGYAPGSANASVPFVFEEQLSRARMSMDTLQAEVGKAVRELAGHQKTLVDTLERQQHELNDLRAQRVPIPPSASQSVAAANEDRFGAMGEASPFTSGQDPPIQLPVNAQQGAGGLASAMPNTAVNASSSTGHGVKIVLPDGTEIPLGGQSNAAGPKVPGSTQLDALQRSDKWLPSMPVVESNRWKSRMEEILGMEQWLDSFCNWLSLISEPFCTEVKFSATSPLPIDKKDLSTDQISRSSRLMAMLRQTFQMTPRAKIILLAYVEGPGDKNGYEALRRIVQEYMIKTRAELMHFRTSLLGRTFKAQTVTEVIKQIEFEESRYNKLARMLPSNVPASDLALLPSDLVMVLIKSLPVGVREYVVMHSPSHDYVQMKNAALLYEANQRTWTEIAGSSSATYMHGMFDTNDKPKGKGKSKDGKKGKGKAKDSNKGAAKGNGEKSEKERNATCFRCGRTGHFSSNCHAKKDKDGKPLEGKPAPKKDGKGSGEEKGSSTGPQNKGKGKGSKGKKVNEMLEQPEGESWPTNGPAESQGSNGDGSRASAAKQAAAPLNPILPTQSWFEDTIVQFEREQITEEQFDLVHGSFLMEEQFSSDFDFSCFGNPSDLWSKTKHVCTMSAAVFMPMMPDVPSDLHWWLIDSGASASVVSSRFLKHYEVVKNQVLGPATGPGFSSASGETIHPTSLVCLKAFFRLTSREDPSDTMLKECLVSAFVADVPNNVLSVGSLLRKGWSLSSSGSELEVCFGGYNLDLVTWQNVPWIFHEVETVMDFSDDRDLQKTFWSRRKIHDGPVNTVEHLSETDKSMLMTTKRQPDVSLEELDPAAASSSSPAYVSSRPVSDSESPYRESLSVEPNSIPDSSEPFDYEPNMIVDTNTGFASIPSEESSEHPAVLRKRDLNKSKLEQHRRQGHFPFHADCLSCQAAKSTTHHRRKKKSVLSSEMACDFFFLNLDKANKESFKYLIMVDLTTGMKGVAPVQSDIRLSHRWIQAWLGEFNMSTECSEPIEIITDAEEAVSSFMKGAINHRPASFVKAPPQGHQTIGGAEAGVRAIKDAFNTLRQDLRENGCDVCIRNQTAVNVPASLKKDCISRFEKVRRLSGKQKPPPGLGEADQPVQQRFPDFPANREKRVSFDLPKNQPIPESLPVEGGQHLDENPHDVPYSPSLAPSSPKALDEPEVIHDMEVDDSADGMVDLSEFAAAGGEPTATEAMELDLVTALDNFELSYLEERHIGMLQSVYQIRGVKPKSSKANLCGEEILLLFPGYVISDANGQYLDKDLAYAGMHTEIDSMTSQKVGRPIHEQEAQRLAKQWQISIITCRWVCVEKDPLNVRMRLVAREMAKGKSSARDLMVSSPTSSIESLRILIAEAAVLDLVILGLDISAAFMASPLGNSDTTEYIPADAEPTESTQVSELEQILKLSQSLAVAADEFTFELPKRNRPGRAIFSEMMSRWAMQLRFSQRKGVRMSYTSFDAYSLFGRWRTLNQSLITCCKLRANVAPTKHKKNKLAFSKVFKSI</sequence>
<dbReference type="EMBL" id="CAMXCT030006668">
    <property type="protein sequence ID" value="CAL4805300.1"/>
    <property type="molecule type" value="Genomic_DNA"/>
</dbReference>
<dbReference type="EMBL" id="CAMXCT010006668">
    <property type="protein sequence ID" value="CAI4017988.1"/>
    <property type="molecule type" value="Genomic_DNA"/>
</dbReference>
<dbReference type="GO" id="GO:0003676">
    <property type="term" value="F:nucleic acid binding"/>
    <property type="evidence" value="ECO:0007669"/>
    <property type="project" value="InterPro"/>
</dbReference>
<dbReference type="Gene3D" id="4.10.60.10">
    <property type="entry name" value="Zinc finger, CCHC-type"/>
    <property type="match status" value="1"/>
</dbReference>
<dbReference type="InterPro" id="IPR001765">
    <property type="entry name" value="Carbonic_anhydrase"/>
</dbReference>
<feature type="compositionally biased region" description="Polar residues" evidence="9">
    <location>
        <begin position="1259"/>
        <end position="1270"/>
    </location>
</feature>
<organism evidence="11">
    <name type="scientific">Cladocopium goreaui</name>
    <dbReference type="NCBI Taxonomy" id="2562237"/>
    <lineage>
        <taxon>Eukaryota</taxon>
        <taxon>Sar</taxon>
        <taxon>Alveolata</taxon>
        <taxon>Dinophyceae</taxon>
        <taxon>Suessiales</taxon>
        <taxon>Symbiodiniaceae</taxon>
        <taxon>Cladocopium</taxon>
    </lineage>
</organism>
<evidence type="ECO:0000256" key="8">
    <source>
        <dbReference type="PROSITE-ProRule" id="PRU00047"/>
    </source>
</evidence>
<keyword evidence="13" id="KW-1185">Reference proteome</keyword>
<reference evidence="11" key="1">
    <citation type="submission" date="2022-10" db="EMBL/GenBank/DDBJ databases">
        <authorList>
            <person name="Chen Y."/>
            <person name="Dougan E. K."/>
            <person name="Chan C."/>
            <person name="Rhodes N."/>
            <person name="Thang M."/>
        </authorList>
    </citation>
    <scope>NUCLEOTIDE SEQUENCE</scope>
</reference>
<gene>
    <name evidence="11" type="ORF">C1SCF055_LOCUS42591</name>
</gene>
<dbReference type="PROSITE" id="PS50158">
    <property type="entry name" value="ZF_CCHC"/>
    <property type="match status" value="1"/>
</dbReference>
<protein>
    <recommendedName>
        <fullName evidence="3">carbonic anhydrase</fullName>
        <ecNumber evidence="3">4.2.1.1</ecNumber>
    </recommendedName>
</protein>
<dbReference type="SUPFAM" id="SSF53056">
    <property type="entry name" value="beta-carbonic anhydrase, cab"/>
    <property type="match status" value="3"/>
</dbReference>
<keyword evidence="4" id="KW-0479">Metal-binding</keyword>
<feature type="compositionally biased region" description="Basic and acidic residues" evidence="9">
    <location>
        <begin position="1201"/>
        <end position="1228"/>
    </location>
</feature>
<comment type="cofactor">
    <cofactor evidence="1">
        <name>Zn(2+)</name>
        <dbReference type="ChEBI" id="CHEBI:29105"/>
    </cofactor>
</comment>
<dbReference type="InterPro" id="IPR036875">
    <property type="entry name" value="Znf_CCHC_sf"/>
</dbReference>